<dbReference type="RefSeq" id="WP_207256873.1">
    <property type="nucleotide sequence ID" value="NZ_JAFMPP010000003.1"/>
</dbReference>
<keyword evidence="3" id="KW-0812">Transmembrane</keyword>
<evidence type="ECO:0000256" key="1">
    <source>
        <dbReference type="ARBA" id="ARBA00004167"/>
    </source>
</evidence>
<dbReference type="GO" id="GO:0016020">
    <property type="term" value="C:membrane"/>
    <property type="evidence" value="ECO:0007669"/>
    <property type="project" value="UniProtKB-SubCell"/>
</dbReference>
<comment type="caution">
    <text evidence="6">The sequence shown here is derived from an EMBL/GenBank/DDBJ whole genome shotgun (WGS) entry which is preliminary data.</text>
</comment>
<dbReference type="AlphaFoldDB" id="A0A939FY39"/>
<dbReference type="EMBL" id="JAFMPP010000003">
    <property type="protein sequence ID" value="MBO0662128.1"/>
    <property type="molecule type" value="Genomic_DNA"/>
</dbReference>
<evidence type="ECO:0000256" key="5">
    <source>
        <dbReference type="ARBA" id="ARBA00023136"/>
    </source>
</evidence>
<keyword evidence="4" id="KW-1133">Transmembrane helix</keyword>
<comment type="subcellular location">
    <subcellularLocation>
        <location evidence="1">Membrane</location>
        <topology evidence="1">Single-pass membrane protein</topology>
    </subcellularLocation>
</comment>
<sequence>MSMSESHHRRSLPFGLIASAILVLLASAILVIAGSNAIPMKEKDAKAAWTQIENQYQRRNDLIPDLVETVKGYASQETDVLTAVVEARAKATQLKISADQLTDQVAVQKFQAAQDQLSGSLSRLLATVEAYPVLKSSHHFLSLESELEGSENRISVARSDYIDAVRDYNTELERIPGRWYADVFYPNAKPMQSFTATPGAKEPPRVDVGQ</sequence>
<gene>
    <name evidence="6" type="ORF">J1C48_06045</name>
</gene>
<evidence type="ECO:0000313" key="6">
    <source>
        <dbReference type="EMBL" id="MBO0662128.1"/>
    </source>
</evidence>
<evidence type="ECO:0000256" key="2">
    <source>
        <dbReference type="ARBA" id="ARBA00008854"/>
    </source>
</evidence>
<proteinExistence type="inferred from homology"/>
<dbReference type="SUPFAM" id="SSF140478">
    <property type="entry name" value="LemA-like"/>
    <property type="match status" value="1"/>
</dbReference>
<keyword evidence="5" id="KW-0472">Membrane</keyword>
<dbReference type="InterPro" id="IPR023353">
    <property type="entry name" value="LemA-like_dom_sf"/>
</dbReference>
<evidence type="ECO:0000256" key="4">
    <source>
        <dbReference type="ARBA" id="ARBA00022989"/>
    </source>
</evidence>
<keyword evidence="7" id="KW-1185">Reference proteome</keyword>
<dbReference type="PANTHER" id="PTHR34478">
    <property type="entry name" value="PROTEIN LEMA"/>
    <property type="match status" value="1"/>
</dbReference>
<dbReference type="InterPro" id="IPR007156">
    <property type="entry name" value="MamQ_LemA"/>
</dbReference>
<evidence type="ECO:0000256" key="3">
    <source>
        <dbReference type="ARBA" id="ARBA00022692"/>
    </source>
</evidence>
<dbReference type="Gene3D" id="1.20.1440.20">
    <property type="entry name" value="LemA-like domain"/>
    <property type="match status" value="1"/>
</dbReference>
<name>A0A939FY39_9HYPH</name>
<reference evidence="6" key="1">
    <citation type="submission" date="2021-03" db="EMBL/GenBank/DDBJ databases">
        <title>Whole genome sequence of Jiella sp. CQZ9-1.</title>
        <authorList>
            <person name="Tuo L."/>
        </authorList>
    </citation>
    <scope>NUCLEOTIDE SEQUENCE</scope>
    <source>
        <strain evidence="6">CQZ9-1</strain>
    </source>
</reference>
<comment type="similarity">
    <text evidence="2">Belongs to the LemA family.</text>
</comment>
<dbReference type="PANTHER" id="PTHR34478:SF2">
    <property type="entry name" value="MEMBRANE PROTEIN"/>
    <property type="match status" value="1"/>
</dbReference>
<organism evidence="6 7">
    <name type="scientific">Jiella flava</name>
    <dbReference type="NCBI Taxonomy" id="2816857"/>
    <lineage>
        <taxon>Bacteria</taxon>
        <taxon>Pseudomonadati</taxon>
        <taxon>Pseudomonadota</taxon>
        <taxon>Alphaproteobacteria</taxon>
        <taxon>Hyphomicrobiales</taxon>
        <taxon>Aurantimonadaceae</taxon>
        <taxon>Jiella</taxon>
    </lineage>
</organism>
<dbReference type="Pfam" id="PF04011">
    <property type="entry name" value="LemA"/>
    <property type="match status" value="1"/>
</dbReference>
<evidence type="ECO:0000313" key="7">
    <source>
        <dbReference type="Proteomes" id="UP000664122"/>
    </source>
</evidence>
<dbReference type="Proteomes" id="UP000664122">
    <property type="component" value="Unassembled WGS sequence"/>
</dbReference>
<accession>A0A939FY39</accession>
<protein>
    <submittedName>
        <fullName evidence="6">LemA family protein</fullName>
    </submittedName>
</protein>